<organism evidence="1">
    <name type="scientific">marine sediment metagenome</name>
    <dbReference type="NCBI Taxonomy" id="412755"/>
    <lineage>
        <taxon>unclassified sequences</taxon>
        <taxon>metagenomes</taxon>
        <taxon>ecological metagenomes</taxon>
    </lineage>
</organism>
<evidence type="ECO:0000313" key="1">
    <source>
        <dbReference type="EMBL" id="GAH65200.1"/>
    </source>
</evidence>
<comment type="caution">
    <text evidence="1">The sequence shown here is derived from an EMBL/GenBank/DDBJ whole genome shotgun (WGS) entry which is preliminary data.</text>
</comment>
<proteinExistence type="predicted"/>
<gene>
    <name evidence="1" type="ORF">S03H2_48540</name>
</gene>
<name>X1I7D6_9ZZZZ</name>
<accession>X1I7D6</accession>
<reference evidence="1" key="1">
    <citation type="journal article" date="2014" name="Front. Microbiol.">
        <title>High frequency of phylogenetically diverse reductive dehalogenase-homologous genes in deep subseafloor sedimentary metagenomes.</title>
        <authorList>
            <person name="Kawai M."/>
            <person name="Futagami T."/>
            <person name="Toyoda A."/>
            <person name="Takaki Y."/>
            <person name="Nishi S."/>
            <person name="Hori S."/>
            <person name="Arai W."/>
            <person name="Tsubouchi T."/>
            <person name="Morono Y."/>
            <person name="Uchiyama I."/>
            <person name="Ito T."/>
            <person name="Fujiyama A."/>
            <person name="Inagaki F."/>
            <person name="Takami H."/>
        </authorList>
    </citation>
    <scope>NUCLEOTIDE SEQUENCE</scope>
    <source>
        <strain evidence="1">Expedition CK06-06</strain>
    </source>
</reference>
<dbReference type="EMBL" id="BARU01030609">
    <property type="protein sequence ID" value="GAH65200.1"/>
    <property type="molecule type" value="Genomic_DNA"/>
</dbReference>
<sequence length="215" mass="23835">VGQTSGAYAYIAEGLEWTSYSRVAGDNRLSRTGRGAAGADYDAAKSDYGNDPSYYKAEWVIDCVIDWSCRYYALSPPDDYYSITGQQTYLSFDTSGVSKVSAAKFSVSVSDVLKDGTEENPTLYIYKQDWTNSYDSGDWYGGTLIAQREFTIADEGNTVEIEIDPSDVTTGDISKYRFTFGRIASPGYWPDPAGVGENEQIRNRLDFTTVTLKIK</sequence>
<dbReference type="AlphaFoldDB" id="X1I7D6"/>
<feature type="non-terminal residue" evidence="1">
    <location>
        <position position="1"/>
    </location>
</feature>
<protein>
    <submittedName>
        <fullName evidence="1">Uncharacterized protein</fullName>
    </submittedName>
</protein>